<dbReference type="InterPro" id="IPR011037">
    <property type="entry name" value="Pyrv_Knase-like_insert_dom_sf"/>
</dbReference>
<evidence type="ECO:0000256" key="1">
    <source>
        <dbReference type="SAM" id="MobiDB-lite"/>
    </source>
</evidence>
<dbReference type="OrthoDB" id="9786134at2"/>
<dbReference type="Pfam" id="PF03473">
    <property type="entry name" value="MOSC"/>
    <property type="match status" value="1"/>
</dbReference>
<dbReference type="AlphaFoldDB" id="A0A3S9PT65"/>
<keyword evidence="4" id="KW-1185">Reference proteome</keyword>
<dbReference type="SUPFAM" id="SSF50800">
    <property type="entry name" value="PK beta-barrel domain-like"/>
    <property type="match status" value="1"/>
</dbReference>
<sequence length="254" mass="26924">MRLLSVNIGRALTAGDRPGHEGAFAGGLASGIDKRPVPGPVAVAAPGPKGTAGSGLAGDAVVSLRHHGGNDQAVYAFAREDLDGWERALGRALPHGAFGENLTTTGIDVNGARIGERWRIGTDLLLEVTSPRIPCRTFADWLGESGWMRRFTQEAAPGAYLRVLEPGEIRAGDRVDIVHRPAHEVTVAYAFRALTTDQSLRAGLLAAGDALHPELLEKALAYRERQNRANGRPAGRPEEGEGNREGVPSTNVPV</sequence>
<dbReference type="GO" id="GO:0030151">
    <property type="term" value="F:molybdenum ion binding"/>
    <property type="evidence" value="ECO:0007669"/>
    <property type="project" value="InterPro"/>
</dbReference>
<feature type="domain" description="MOSC" evidence="2">
    <location>
        <begin position="35"/>
        <end position="178"/>
    </location>
</feature>
<dbReference type="Gene3D" id="2.40.33.20">
    <property type="entry name" value="PK beta-barrel domain-like"/>
    <property type="match status" value="1"/>
</dbReference>
<evidence type="ECO:0000259" key="2">
    <source>
        <dbReference type="PROSITE" id="PS51340"/>
    </source>
</evidence>
<dbReference type="PANTHER" id="PTHR30212:SF2">
    <property type="entry name" value="PROTEIN YIIM"/>
    <property type="match status" value="1"/>
</dbReference>
<dbReference type="InterPro" id="IPR005302">
    <property type="entry name" value="MoCF_Sase_C"/>
</dbReference>
<evidence type="ECO:0000313" key="3">
    <source>
        <dbReference type="EMBL" id="AZQ75556.1"/>
    </source>
</evidence>
<dbReference type="GO" id="GO:0030170">
    <property type="term" value="F:pyridoxal phosphate binding"/>
    <property type="evidence" value="ECO:0007669"/>
    <property type="project" value="InterPro"/>
</dbReference>
<gene>
    <name evidence="3" type="ORF">EKH77_13535</name>
</gene>
<name>A0A3S9PT65_STRLT</name>
<dbReference type="Proteomes" id="UP000267900">
    <property type="component" value="Chromosome"/>
</dbReference>
<accession>A0A3S9PT65</accession>
<proteinExistence type="predicted"/>
<feature type="region of interest" description="Disordered" evidence="1">
    <location>
        <begin position="226"/>
        <end position="254"/>
    </location>
</feature>
<dbReference type="EMBL" id="CP034587">
    <property type="protein sequence ID" value="AZQ75556.1"/>
    <property type="molecule type" value="Genomic_DNA"/>
</dbReference>
<dbReference type="InterPro" id="IPR052353">
    <property type="entry name" value="Benzoxazolinone_Detox_Enz"/>
</dbReference>
<reference evidence="3 4" key="1">
    <citation type="submission" date="2018-12" db="EMBL/GenBank/DDBJ databases">
        <title>The whole draft genome of Streptomyce luteoverticillatus CGMCC 15060.</title>
        <authorList>
            <person name="Feng Z."/>
            <person name="Chen G."/>
            <person name="Zhang J."/>
            <person name="Zhu H."/>
            <person name="Yu X."/>
            <person name="Zhang W."/>
            <person name="Zhang X."/>
        </authorList>
    </citation>
    <scope>NUCLEOTIDE SEQUENCE [LARGE SCALE GENOMIC DNA]</scope>
    <source>
        <strain evidence="3 4">CGMCC 15060</strain>
    </source>
</reference>
<dbReference type="GO" id="GO:0003824">
    <property type="term" value="F:catalytic activity"/>
    <property type="evidence" value="ECO:0007669"/>
    <property type="project" value="InterPro"/>
</dbReference>
<dbReference type="PROSITE" id="PS51340">
    <property type="entry name" value="MOSC"/>
    <property type="match status" value="1"/>
</dbReference>
<protein>
    <submittedName>
        <fullName evidence="3">MOSC domain-containing protein</fullName>
    </submittedName>
</protein>
<feature type="compositionally biased region" description="Basic and acidic residues" evidence="1">
    <location>
        <begin position="235"/>
        <end position="244"/>
    </location>
</feature>
<dbReference type="RefSeq" id="WP_126918057.1">
    <property type="nucleotide sequence ID" value="NZ_CP034587.1"/>
</dbReference>
<evidence type="ECO:0000313" key="4">
    <source>
        <dbReference type="Proteomes" id="UP000267900"/>
    </source>
</evidence>
<dbReference type="PANTHER" id="PTHR30212">
    <property type="entry name" value="PROTEIN YIIM"/>
    <property type="match status" value="1"/>
</dbReference>
<organism evidence="3 4">
    <name type="scientific">Streptomyces luteoverticillatus</name>
    <name type="common">Streptoverticillium luteoverticillatus</name>
    <dbReference type="NCBI Taxonomy" id="66425"/>
    <lineage>
        <taxon>Bacteria</taxon>
        <taxon>Bacillati</taxon>
        <taxon>Actinomycetota</taxon>
        <taxon>Actinomycetes</taxon>
        <taxon>Kitasatosporales</taxon>
        <taxon>Streptomycetaceae</taxon>
        <taxon>Streptomyces</taxon>
    </lineage>
</organism>